<dbReference type="EMBL" id="CM055100">
    <property type="protein sequence ID" value="KAJ7544514.1"/>
    <property type="molecule type" value="Genomic_DNA"/>
</dbReference>
<evidence type="ECO:0000313" key="1">
    <source>
        <dbReference type="EMBL" id="KAJ7544514.1"/>
    </source>
</evidence>
<comment type="caution">
    <text evidence="1">The sequence shown here is derived from an EMBL/GenBank/DDBJ whole genome shotgun (WGS) entry which is preliminary data.</text>
</comment>
<name>A0ACC2CR31_DIPCM</name>
<organism evidence="1 2">
    <name type="scientific">Diphasiastrum complanatum</name>
    <name type="common">Issler's clubmoss</name>
    <name type="synonym">Lycopodium complanatum</name>
    <dbReference type="NCBI Taxonomy" id="34168"/>
    <lineage>
        <taxon>Eukaryota</taxon>
        <taxon>Viridiplantae</taxon>
        <taxon>Streptophyta</taxon>
        <taxon>Embryophyta</taxon>
        <taxon>Tracheophyta</taxon>
        <taxon>Lycopodiopsida</taxon>
        <taxon>Lycopodiales</taxon>
        <taxon>Lycopodiaceae</taxon>
        <taxon>Lycopodioideae</taxon>
        <taxon>Diphasiastrum</taxon>
    </lineage>
</organism>
<proteinExistence type="predicted"/>
<evidence type="ECO:0000313" key="2">
    <source>
        <dbReference type="Proteomes" id="UP001162992"/>
    </source>
</evidence>
<gene>
    <name evidence="1" type="ORF">O6H91_09G081500</name>
</gene>
<accession>A0ACC2CR31</accession>
<protein>
    <submittedName>
        <fullName evidence="1">Uncharacterized protein</fullName>
    </submittedName>
</protein>
<reference evidence="2" key="1">
    <citation type="journal article" date="2024" name="Proc. Natl. Acad. Sci. U.S.A.">
        <title>Extraordinary preservation of gene collinearity over three hundred million years revealed in homosporous lycophytes.</title>
        <authorList>
            <person name="Li C."/>
            <person name="Wickell D."/>
            <person name="Kuo L.Y."/>
            <person name="Chen X."/>
            <person name="Nie B."/>
            <person name="Liao X."/>
            <person name="Peng D."/>
            <person name="Ji J."/>
            <person name="Jenkins J."/>
            <person name="Williams M."/>
            <person name="Shu S."/>
            <person name="Plott C."/>
            <person name="Barry K."/>
            <person name="Rajasekar S."/>
            <person name="Grimwood J."/>
            <person name="Han X."/>
            <person name="Sun S."/>
            <person name="Hou Z."/>
            <person name="He W."/>
            <person name="Dai G."/>
            <person name="Sun C."/>
            <person name="Schmutz J."/>
            <person name="Leebens-Mack J.H."/>
            <person name="Li F.W."/>
            <person name="Wang L."/>
        </authorList>
    </citation>
    <scope>NUCLEOTIDE SEQUENCE [LARGE SCALE GENOMIC DNA]</scope>
    <source>
        <strain evidence="2">cv. PW_Plant_1</strain>
    </source>
</reference>
<sequence length="729" mass="82765">MATRDELHERGERRELGFQKCNLGMKRAILVGRKGPTTPVPSWRLYDSSFHDGVMAAVPPGRAISISARKLAARLWELQETPIFTGLSTSASSLVHDQKSDESNLQLMLPPSPSVSNPSPESSKHASYLGFPKFAAASKKSLQPNGHVNPIHSNVPKKQAKGSSLHRLLSEDRNDRQIKVPSDALAEEKLRRTSFAGTERPSEFLKVLSHIHNLEERHTSSTSFATALQVELEHARTQVQELELAHRAICKEMDHYLKKFAEERAIWRSKEKERINLAIQTLKKELDEERKSKRQLEMINTTLGRELGEANMRLSRTLQELERERKARELMEDVCDELAQEIGEGKAEVEELKVASAKVKEEVEQERKMLQMAEVWREERVQMKLAEARLQLQEKDAALDRLRSELEDFLGSRRARTGSLSLCNEHEIRKAEALQAAVDAIHVQGRRETLCEAWEMDGTGSIEEDFHSIDLNKGTQRSRDESRGLEYAKNDHQGREVNDRSLYGPTGSLKEQNLKTRRSRFQSRAKALARSRRAAGRGDSSKDAVTVNQHSVWESVSDTDTKHSEDSMINEENSERVDFSRQGSPTTVADEHFPLELTEENSLMHINEREGANYGLASDAYVWKQDDATSEGTSFIVEFASKPCDREPRTPPEGHSSSRTENPTHAISTLTSVSSIQNPRNMNQYFARCMKELVRLKQNDGRSKVITAKRQRRAHIKNRKISRIDAVMF</sequence>
<dbReference type="Proteomes" id="UP001162992">
    <property type="component" value="Chromosome 9"/>
</dbReference>
<keyword evidence="2" id="KW-1185">Reference proteome</keyword>